<evidence type="ECO:0000256" key="1">
    <source>
        <dbReference type="SAM" id="MobiDB-lite"/>
    </source>
</evidence>
<proteinExistence type="predicted"/>
<organism evidence="2">
    <name type="scientific">Dulem virus 38</name>
    <dbReference type="NCBI Taxonomy" id="3145756"/>
    <lineage>
        <taxon>Viruses</taxon>
        <taxon>Duplodnaviria</taxon>
        <taxon>Heunggongvirae</taxon>
        <taxon>Uroviricota</taxon>
        <taxon>Caudoviricetes</taxon>
    </lineage>
</organism>
<sequence length="271" mass="26886">MVGGQGEVLLQHDGSLGGAGRRSGGGVGGEAGDGLVGRRRAGGQVERGRCGVVLRVGGGRGALGDPRRGGRSPGRRGGADLVVYVRAPARLRGRARLGSGLRGLLGVGGSAAVGRRAVGAGRRGRVVEAGLPGVADAVEREGVAGPEEGRHEGRADEELHERGVPGGQAAGAEQAAGAPHVLDRALVPALNRPDGLVGRPDGRLRAGCGTGRAGGSCVAHASSVCVHTPPCKPSDDRRPTADPVPEGGSPPIGVSDGSRAIGREGWGLTPL</sequence>
<reference evidence="2" key="1">
    <citation type="submission" date="2024-03" db="EMBL/GenBank/DDBJ databases">
        <title>Diverse circular DNA viruses in blood, oral, and fecal samples of captive lemurs.</title>
        <authorList>
            <person name="Paietta E.N."/>
            <person name="Kraberger S."/>
            <person name="Lund M.C."/>
            <person name="Custer J.M."/>
            <person name="Vargas K.M."/>
            <person name="Ehmke E.E."/>
            <person name="Yoder A.D."/>
            <person name="Varsani A."/>
        </authorList>
    </citation>
    <scope>NUCLEOTIDE SEQUENCE</scope>
    <source>
        <strain evidence="2">Duke_24SF_44</strain>
    </source>
</reference>
<name>A0AAU8B339_9CAUD</name>
<feature type="region of interest" description="Disordered" evidence="1">
    <location>
        <begin position="230"/>
        <end position="271"/>
    </location>
</feature>
<feature type="compositionally biased region" description="Gly residues" evidence="1">
    <location>
        <begin position="15"/>
        <end position="35"/>
    </location>
</feature>
<protein>
    <submittedName>
        <fullName evidence="2">Uncharacterized protein</fullName>
    </submittedName>
</protein>
<feature type="compositionally biased region" description="Basic and acidic residues" evidence="1">
    <location>
        <begin position="138"/>
        <end position="163"/>
    </location>
</feature>
<accession>A0AAU8B339</accession>
<evidence type="ECO:0000313" key="2">
    <source>
        <dbReference type="EMBL" id="XCD05745.1"/>
    </source>
</evidence>
<dbReference type="EMBL" id="PP511596">
    <property type="protein sequence ID" value="XCD05745.1"/>
    <property type="molecule type" value="Genomic_DNA"/>
</dbReference>
<feature type="region of interest" description="Disordered" evidence="1">
    <location>
        <begin position="11"/>
        <end position="42"/>
    </location>
</feature>
<feature type="region of interest" description="Disordered" evidence="1">
    <location>
        <begin position="138"/>
        <end position="170"/>
    </location>
</feature>